<dbReference type="RefSeq" id="XP_037205909.1">
    <property type="nucleotide sequence ID" value="XM_037353629.1"/>
</dbReference>
<evidence type="ECO:0000256" key="1">
    <source>
        <dbReference type="SAM" id="Phobius"/>
    </source>
</evidence>
<comment type="caution">
    <text evidence="2">The sequence shown here is derived from an EMBL/GenBank/DDBJ whole genome shotgun (WGS) entry which is preliminary data.</text>
</comment>
<dbReference type="EMBL" id="JAAQRI010000138">
    <property type="protein sequence ID" value="KAF5633811.1"/>
    <property type="molecule type" value="Genomic_DNA"/>
</dbReference>
<keyword evidence="1" id="KW-1133">Transmembrane helix</keyword>
<evidence type="ECO:0000313" key="2">
    <source>
        <dbReference type="EMBL" id="KAF5633811.1"/>
    </source>
</evidence>
<keyword evidence="1" id="KW-0812">Transmembrane</keyword>
<dbReference type="GeneID" id="59305899"/>
<name>A0A8H5VSC4_9HYPO</name>
<protein>
    <submittedName>
        <fullName evidence="2">Uncharacterized protein</fullName>
    </submittedName>
</protein>
<feature type="transmembrane region" description="Helical" evidence="1">
    <location>
        <begin position="303"/>
        <end position="322"/>
    </location>
</feature>
<dbReference type="Proteomes" id="UP000530670">
    <property type="component" value="Unassembled WGS sequence"/>
</dbReference>
<reference evidence="2 3" key="1">
    <citation type="submission" date="2020-05" db="EMBL/GenBank/DDBJ databases">
        <title>Identification and distribution of gene clusters putatively required for synthesis of sphingolipid metabolism inhibitors in phylogenetically diverse species of the filamentous fungus Fusarium.</title>
        <authorList>
            <person name="Kim H.-S."/>
            <person name="Busman M."/>
            <person name="Brown D.W."/>
            <person name="Divon H."/>
            <person name="Uhlig S."/>
            <person name="Proctor R.H."/>
        </authorList>
    </citation>
    <scope>NUCLEOTIDE SEQUENCE [LARGE SCALE GENOMIC DNA]</scope>
    <source>
        <strain evidence="2 3">NRRL 66243</strain>
    </source>
</reference>
<proteinExistence type="predicted"/>
<keyword evidence="3" id="KW-1185">Reference proteome</keyword>
<keyword evidence="1" id="KW-0472">Membrane</keyword>
<dbReference type="AlphaFoldDB" id="A0A8H5VSC4"/>
<dbReference type="OrthoDB" id="5428890at2759"/>
<accession>A0A8H5VSC4</accession>
<evidence type="ECO:0000313" key="3">
    <source>
        <dbReference type="Proteomes" id="UP000530670"/>
    </source>
</evidence>
<gene>
    <name evidence="2" type="ORF">FTJAE_6962</name>
</gene>
<sequence>MESSHWQGIRFCDTSKSLNENERTGIIERIWYSEKKLEPGDTFGYFEFLRREQLIRDIIYSNANASRTNLWAKVRVVLPVSIPDDEIDRIITIMIRLFLMIRVKFCDSRVYVPPNQLPFLRNQSLFDVLKNFQNGRLLSDFNMADRYPLWFNAVDLEKKAGLEIGWTDYITEHLTIQGKMVLLFRHIEALKYLEQSEAMTLELFSRNFITETMCSILLFFPTKNGGPVTLQDYNKRFLSQEDPESCLTRLINKDSWEVKEVTRLFQDYPVWHQRLAYILEIAKNPTDWSFKRLWYDDREESLWWARWALITAVFLAIIFGLIQSITGIIQVIGCLNLVSAYPGLEDPGNTSDVNMGAFDAEGITGHTSG</sequence>
<organism evidence="2 3">
    <name type="scientific">Fusarium tjaetaba</name>
    <dbReference type="NCBI Taxonomy" id="1567544"/>
    <lineage>
        <taxon>Eukaryota</taxon>
        <taxon>Fungi</taxon>
        <taxon>Dikarya</taxon>
        <taxon>Ascomycota</taxon>
        <taxon>Pezizomycotina</taxon>
        <taxon>Sordariomycetes</taxon>
        <taxon>Hypocreomycetidae</taxon>
        <taxon>Hypocreales</taxon>
        <taxon>Nectriaceae</taxon>
        <taxon>Fusarium</taxon>
        <taxon>Fusarium fujikuroi species complex</taxon>
    </lineage>
</organism>